<comment type="caution">
    <text evidence="2">The sequence shown here is derived from an EMBL/GenBank/DDBJ whole genome shotgun (WGS) entry which is preliminary data.</text>
</comment>
<organism evidence="2">
    <name type="scientific">marine sediment metagenome</name>
    <dbReference type="NCBI Taxonomy" id="412755"/>
    <lineage>
        <taxon>unclassified sequences</taxon>
        <taxon>metagenomes</taxon>
        <taxon>ecological metagenomes</taxon>
    </lineage>
</organism>
<reference evidence="2" key="1">
    <citation type="journal article" date="2015" name="Nature">
        <title>Complex archaea that bridge the gap between prokaryotes and eukaryotes.</title>
        <authorList>
            <person name="Spang A."/>
            <person name="Saw J.H."/>
            <person name="Jorgensen S.L."/>
            <person name="Zaremba-Niedzwiedzka K."/>
            <person name="Martijn J."/>
            <person name="Lind A.E."/>
            <person name="van Eijk R."/>
            <person name="Schleper C."/>
            <person name="Guy L."/>
            <person name="Ettema T.J."/>
        </authorList>
    </citation>
    <scope>NUCLEOTIDE SEQUENCE</scope>
</reference>
<gene>
    <name evidence="2" type="ORF">LCGC14_1201860</name>
</gene>
<protein>
    <recommendedName>
        <fullName evidence="3">Major facilitator superfamily (MFS) profile domain-containing protein</fullName>
    </recommendedName>
</protein>
<proteinExistence type="predicted"/>
<keyword evidence="1" id="KW-0812">Transmembrane</keyword>
<keyword evidence="1" id="KW-0472">Membrane</keyword>
<evidence type="ECO:0000256" key="1">
    <source>
        <dbReference type="SAM" id="Phobius"/>
    </source>
</evidence>
<accession>A0A0F9LL33</accession>
<name>A0A0F9LL33_9ZZZZ</name>
<dbReference type="EMBL" id="LAZR01006183">
    <property type="protein sequence ID" value="KKM94093.1"/>
    <property type="molecule type" value="Genomic_DNA"/>
</dbReference>
<evidence type="ECO:0000313" key="2">
    <source>
        <dbReference type="EMBL" id="KKM94093.1"/>
    </source>
</evidence>
<sequence>SYLGAITFSGEFLSPVLLAPVDDVLGLKGVFLVVGIASAVLFVVYLMALQDDTKGKT</sequence>
<evidence type="ECO:0008006" key="3">
    <source>
        <dbReference type="Google" id="ProtNLM"/>
    </source>
</evidence>
<feature type="transmembrane region" description="Helical" evidence="1">
    <location>
        <begin position="30"/>
        <end position="49"/>
    </location>
</feature>
<dbReference type="AlphaFoldDB" id="A0A0F9LL33"/>
<keyword evidence="1" id="KW-1133">Transmembrane helix</keyword>
<feature type="non-terminal residue" evidence="2">
    <location>
        <position position="1"/>
    </location>
</feature>